<dbReference type="SUPFAM" id="SSF53756">
    <property type="entry name" value="UDP-Glycosyltransferase/glycogen phosphorylase"/>
    <property type="match status" value="1"/>
</dbReference>
<sequence>MQNMVEKEISGEYDNLCHECYFNERYHQRAKLQGILQPDNKLSISIYLGGALGDYIVYLRFVDEISSICECNVDLFTDRIEFANYVYGQRKNVTIIHDAHNCLFNTSFKEYDLAVHLDHGLTLKHCNLGDIREKSPDFYVTACKIVEYSQSNKINIEKQHERESVILRRAKFLGENKWSKLSCNGAIDMSEKYSNIVINPDDLSVLDRYNIKDVLYITVNYGADKNMGGTAQTKVLPLETIEKLINKFKQTYPEILVVQTGVKNSLQITGADRYAFNCKLGETAVILKNSICHVDSEGGLVHMSAQMSTPCVVSFGPTPVYYYGYERNINIVSPACSDCMATTPQWSKVCSRGMQVPVCMKAITPDMLLDGIKSIIEKLHVSKNWDNIKQYNELDINKLSNECEHNVISNSKKICIISNLDTNIISKIKELKKTGKKVEVFIPLDLDDNIVSLRTELKKMDVIVEYGTSLNIARISSNFDTIICKNDDIIENNKLYAKKELLRIIEENGVIVWLKQ</sequence>
<reference evidence="1" key="2">
    <citation type="submission" date="2021-04" db="EMBL/GenBank/DDBJ databases">
        <authorList>
            <person name="Gilroy R."/>
        </authorList>
    </citation>
    <scope>NUCLEOTIDE SEQUENCE</scope>
    <source>
        <strain evidence="1">CHK193-4272</strain>
    </source>
</reference>
<organism evidence="1 2">
    <name type="scientific">Candidatus Butyricicoccus avistercoris</name>
    <dbReference type="NCBI Taxonomy" id="2838518"/>
    <lineage>
        <taxon>Bacteria</taxon>
        <taxon>Bacillati</taxon>
        <taxon>Bacillota</taxon>
        <taxon>Clostridia</taxon>
        <taxon>Eubacteriales</taxon>
        <taxon>Butyricicoccaceae</taxon>
        <taxon>Butyricicoccus</taxon>
    </lineage>
</organism>
<evidence type="ECO:0000313" key="1">
    <source>
        <dbReference type="EMBL" id="HIV62135.1"/>
    </source>
</evidence>
<name>A0A9D1PI89_9FIRM</name>
<comment type="caution">
    <text evidence="1">The sequence shown here is derived from an EMBL/GenBank/DDBJ whole genome shotgun (WGS) entry which is preliminary data.</text>
</comment>
<reference evidence="1" key="1">
    <citation type="journal article" date="2021" name="PeerJ">
        <title>Extensive microbial diversity within the chicken gut microbiome revealed by metagenomics and culture.</title>
        <authorList>
            <person name="Gilroy R."/>
            <person name="Ravi A."/>
            <person name="Getino M."/>
            <person name="Pursley I."/>
            <person name="Horton D.L."/>
            <person name="Alikhan N.F."/>
            <person name="Baker D."/>
            <person name="Gharbi K."/>
            <person name="Hall N."/>
            <person name="Watson M."/>
            <person name="Adriaenssens E.M."/>
            <person name="Foster-Nyarko E."/>
            <person name="Jarju S."/>
            <person name="Secka A."/>
            <person name="Antonio M."/>
            <person name="Oren A."/>
            <person name="Chaudhuri R.R."/>
            <person name="La Ragione R."/>
            <person name="Hildebrand F."/>
            <person name="Pallen M.J."/>
        </authorList>
    </citation>
    <scope>NUCLEOTIDE SEQUENCE</scope>
    <source>
        <strain evidence="1">CHK193-4272</strain>
    </source>
</reference>
<dbReference type="EMBL" id="DXIE01000028">
    <property type="protein sequence ID" value="HIV62135.1"/>
    <property type="molecule type" value="Genomic_DNA"/>
</dbReference>
<evidence type="ECO:0000313" key="2">
    <source>
        <dbReference type="Proteomes" id="UP000886808"/>
    </source>
</evidence>
<gene>
    <name evidence="1" type="ORF">H9746_04705</name>
</gene>
<dbReference type="Gene3D" id="3.40.50.2000">
    <property type="entry name" value="Glycogen Phosphorylase B"/>
    <property type="match status" value="1"/>
</dbReference>
<accession>A0A9D1PI89</accession>
<dbReference type="AlphaFoldDB" id="A0A9D1PI89"/>
<evidence type="ECO:0008006" key="3">
    <source>
        <dbReference type="Google" id="ProtNLM"/>
    </source>
</evidence>
<proteinExistence type="predicted"/>
<dbReference type="Proteomes" id="UP000886808">
    <property type="component" value="Unassembled WGS sequence"/>
</dbReference>
<protein>
    <recommendedName>
        <fullName evidence="3">Glycosyltransferase family 9 protein</fullName>
    </recommendedName>
</protein>